<comment type="caution">
    <text evidence="1">The sequence shown here is derived from an EMBL/GenBank/DDBJ whole genome shotgun (WGS) entry which is preliminary data.</text>
</comment>
<reference evidence="1 2" key="1">
    <citation type="submission" date="2015-12" db="EMBL/GenBank/DDBJ databases">
        <title>The genome of Folsomia candida.</title>
        <authorList>
            <person name="Faddeeva A."/>
            <person name="Derks M.F."/>
            <person name="Anvar Y."/>
            <person name="Smit S."/>
            <person name="Van Straalen N."/>
            <person name="Roelofs D."/>
        </authorList>
    </citation>
    <scope>NUCLEOTIDE SEQUENCE [LARGE SCALE GENOMIC DNA]</scope>
    <source>
        <strain evidence="1 2">VU population</strain>
        <tissue evidence="1">Whole body</tissue>
    </source>
</reference>
<dbReference type="AlphaFoldDB" id="A0A226DGT4"/>
<evidence type="ECO:0000313" key="1">
    <source>
        <dbReference type="EMBL" id="OXA44389.1"/>
    </source>
</evidence>
<proteinExistence type="predicted"/>
<accession>A0A226DGT4</accession>
<keyword evidence="2" id="KW-1185">Reference proteome</keyword>
<name>A0A226DGT4_FOLCA</name>
<dbReference type="Proteomes" id="UP000198287">
    <property type="component" value="Unassembled WGS sequence"/>
</dbReference>
<protein>
    <submittedName>
        <fullName evidence="1">Uncharacterized protein</fullName>
    </submittedName>
</protein>
<sequence length="155" mass="18031">MESIFTFHQANFVGRLETTFLAEVYAIEERVVQSAQQTPYLRIMLTQDDGDTIMVALAIGKFYHVANKLYKVGQVYCFPRGMFEIRPRNPVFQSWSSYPYDLLFRNDSGENKSPKISRRPPVENDVNSVVSSRHQICRTSLNADTDNNWRRRRCA</sequence>
<organism evidence="1 2">
    <name type="scientific">Folsomia candida</name>
    <name type="common">Springtail</name>
    <dbReference type="NCBI Taxonomy" id="158441"/>
    <lineage>
        <taxon>Eukaryota</taxon>
        <taxon>Metazoa</taxon>
        <taxon>Ecdysozoa</taxon>
        <taxon>Arthropoda</taxon>
        <taxon>Hexapoda</taxon>
        <taxon>Collembola</taxon>
        <taxon>Entomobryomorpha</taxon>
        <taxon>Isotomoidea</taxon>
        <taxon>Isotomidae</taxon>
        <taxon>Proisotominae</taxon>
        <taxon>Folsomia</taxon>
    </lineage>
</organism>
<gene>
    <name evidence="1" type="ORF">Fcan01_20850</name>
</gene>
<evidence type="ECO:0000313" key="2">
    <source>
        <dbReference type="Proteomes" id="UP000198287"/>
    </source>
</evidence>
<dbReference type="EMBL" id="LNIX01000019">
    <property type="protein sequence ID" value="OXA44389.1"/>
    <property type="molecule type" value="Genomic_DNA"/>
</dbReference>